<feature type="binding site" evidence="7">
    <location>
        <position position="71"/>
    </location>
    <ligand>
        <name>carbamoyl phosphate</name>
        <dbReference type="ChEBI" id="CHEBI:58228"/>
    </ligand>
</feature>
<dbReference type="HAMAP" id="MF_00001">
    <property type="entry name" value="Asp_carb_tr"/>
    <property type="match status" value="1"/>
</dbReference>
<comment type="catalytic activity">
    <reaction evidence="6 7">
        <text>carbamoyl phosphate + L-aspartate = N-carbamoyl-L-aspartate + phosphate + H(+)</text>
        <dbReference type="Rhea" id="RHEA:20013"/>
        <dbReference type="ChEBI" id="CHEBI:15378"/>
        <dbReference type="ChEBI" id="CHEBI:29991"/>
        <dbReference type="ChEBI" id="CHEBI:32814"/>
        <dbReference type="ChEBI" id="CHEBI:43474"/>
        <dbReference type="ChEBI" id="CHEBI:58228"/>
        <dbReference type="EC" id="2.1.3.2"/>
    </reaction>
</comment>
<evidence type="ECO:0000256" key="2">
    <source>
        <dbReference type="ARBA" id="ARBA00008896"/>
    </source>
</evidence>
<feature type="binding site" evidence="7">
    <location>
        <position position="183"/>
    </location>
    <ligand>
        <name>L-aspartate</name>
        <dbReference type="ChEBI" id="CHEBI:29991"/>
    </ligand>
</feature>
<evidence type="ECO:0000256" key="6">
    <source>
        <dbReference type="ARBA" id="ARBA00048859"/>
    </source>
</evidence>
<dbReference type="PROSITE" id="PS00097">
    <property type="entry name" value="CARBAMOYLTRANSFERASE"/>
    <property type="match status" value="1"/>
</dbReference>
<dbReference type="Pfam" id="PF00185">
    <property type="entry name" value="OTCace"/>
    <property type="match status" value="1"/>
</dbReference>
<dbReference type="SUPFAM" id="SSF53671">
    <property type="entry name" value="Aspartate/ornithine carbamoyltransferase"/>
    <property type="match status" value="1"/>
</dbReference>
<dbReference type="EMBL" id="FNYC01000006">
    <property type="protein sequence ID" value="SEJ30195.1"/>
    <property type="molecule type" value="Genomic_DNA"/>
</dbReference>
<dbReference type="InterPro" id="IPR006131">
    <property type="entry name" value="Asp_carbamoyltransf_Asp/Orn-bd"/>
</dbReference>
<dbReference type="InterPro" id="IPR036901">
    <property type="entry name" value="Asp/Orn_carbamoylTrfase_sf"/>
</dbReference>
<feature type="binding site" evidence="7">
    <location>
        <position position="150"/>
    </location>
    <ligand>
        <name>carbamoyl phosphate</name>
        <dbReference type="ChEBI" id="CHEBI:58228"/>
    </ligand>
</feature>
<keyword evidence="11" id="KW-1185">Reference proteome</keyword>
<feature type="binding site" evidence="7">
    <location>
        <position position="153"/>
    </location>
    <ligand>
        <name>carbamoyl phosphate</name>
        <dbReference type="ChEBI" id="CHEBI:58228"/>
    </ligand>
</feature>
<feature type="binding site" evidence="7">
    <location>
        <position position="120"/>
    </location>
    <ligand>
        <name>carbamoyl phosphate</name>
        <dbReference type="ChEBI" id="CHEBI:58228"/>
    </ligand>
</feature>
<dbReference type="Gene3D" id="3.40.50.1370">
    <property type="entry name" value="Aspartate/ornithine carbamoyltransferase"/>
    <property type="match status" value="2"/>
</dbReference>
<feature type="binding site" evidence="7">
    <location>
        <position position="238"/>
    </location>
    <ligand>
        <name>L-aspartate</name>
        <dbReference type="ChEBI" id="CHEBI:29991"/>
    </ligand>
</feature>
<comment type="subunit">
    <text evidence="7">Heterododecamer (2C3:3R2) of six catalytic PyrB chains organized as two trimers (C3), and six regulatory PyrI chains organized as three dimers (R2).</text>
</comment>
<feature type="binding site" evidence="7">
    <location>
        <position position="98"/>
    </location>
    <ligand>
        <name>L-aspartate</name>
        <dbReference type="ChEBI" id="CHEBI:29991"/>
    </ligand>
</feature>
<sequence length="320" mass="35241">MFISSRSFEPPAMHSRLRHLTTLENLPRSCIERLLDRALSMRDACAHGTRKLDLLAGRTVLNLFFEPSTRTRTSFELAARRLGADVINFDIGFSSTSKGEELFDTLHTLEAMHLDAIVVRHKVSGTPEELVRHAMSGVSVINAGDGNRAHPTQGLLDVMTIREHRPDFENLAVVICGDIKHSRVARSDVQALTAMGVREIRLCGPAPLMPTQEEFPRCTFVEDFDEAIGGADAAIMLRLQKERMSATELPDEAAYFARYGLDTRRLARAAKGCLVMHPGPINRGVEIASEVADGAQSKILEQVGNGVFVRMAVLGELLGR</sequence>
<evidence type="ECO:0000256" key="1">
    <source>
        <dbReference type="ARBA" id="ARBA00004852"/>
    </source>
</evidence>
<dbReference type="STRING" id="529704.SAMN02927913_2534"/>
<comment type="function">
    <text evidence="5 7">Catalyzes the condensation of carbamoyl phosphate and aspartate to form carbamoyl aspartate and inorganic phosphate, the committed step in the de novo pyrimidine nucleotide biosynthesis pathway.</text>
</comment>
<feature type="binding site" evidence="7">
    <location>
        <position position="279"/>
    </location>
    <ligand>
        <name>carbamoyl phosphate</name>
        <dbReference type="ChEBI" id="CHEBI:58228"/>
    </ligand>
</feature>
<feature type="binding site" evidence="7">
    <location>
        <position position="70"/>
    </location>
    <ligand>
        <name>carbamoyl phosphate</name>
        <dbReference type="ChEBI" id="CHEBI:58228"/>
    </ligand>
</feature>
<dbReference type="GO" id="GO:0006520">
    <property type="term" value="P:amino acid metabolic process"/>
    <property type="evidence" value="ECO:0007669"/>
    <property type="project" value="InterPro"/>
</dbReference>
<evidence type="ECO:0000259" key="9">
    <source>
        <dbReference type="Pfam" id="PF02729"/>
    </source>
</evidence>
<feature type="binding site" evidence="7">
    <location>
        <position position="280"/>
    </location>
    <ligand>
        <name>carbamoyl phosphate</name>
        <dbReference type="ChEBI" id="CHEBI:58228"/>
    </ligand>
</feature>
<proteinExistence type="inferred from homology"/>
<dbReference type="InterPro" id="IPR006132">
    <property type="entry name" value="Asp/Orn_carbamoyltranf_P-bd"/>
</dbReference>
<comment type="similarity">
    <text evidence="2 7">Belongs to the aspartate/ornithine carbamoyltransferase superfamily. ATCase family.</text>
</comment>
<dbReference type="InterPro" id="IPR002082">
    <property type="entry name" value="Asp_carbamoyltransf"/>
</dbReference>
<evidence type="ECO:0000256" key="4">
    <source>
        <dbReference type="ARBA" id="ARBA00022975"/>
    </source>
</evidence>
<dbReference type="GO" id="GO:0006207">
    <property type="term" value="P:'de novo' pyrimidine nucleobase biosynthetic process"/>
    <property type="evidence" value="ECO:0007669"/>
    <property type="project" value="InterPro"/>
</dbReference>
<dbReference type="Proteomes" id="UP000199420">
    <property type="component" value="Unassembled WGS sequence"/>
</dbReference>
<evidence type="ECO:0000256" key="7">
    <source>
        <dbReference type="HAMAP-Rule" id="MF_00001"/>
    </source>
</evidence>
<keyword evidence="4 7" id="KW-0665">Pyrimidine biosynthesis</keyword>
<accession>A0A1H6Y066</accession>
<dbReference type="PANTHER" id="PTHR45753">
    <property type="entry name" value="ORNITHINE CARBAMOYLTRANSFERASE, MITOCHONDRIAL"/>
    <property type="match status" value="1"/>
</dbReference>
<protein>
    <recommendedName>
        <fullName evidence="7">Aspartate carbamoyltransferase</fullName>
        <ecNumber evidence="7">2.1.3.2</ecNumber>
    </recommendedName>
    <alternativeName>
        <fullName evidence="7">Aspartate transcarbamylase</fullName>
        <shortName evidence="7">ATCase</shortName>
    </alternativeName>
</protein>
<dbReference type="Pfam" id="PF02729">
    <property type="entry name" value="OTCace_N"/>
    <property type="match status" value="1"/>
</dbReference>
<evidence type="ECO:0000256" key="3">
    <source>
        <dbReference type="ARBA" id="ARBA00022679"/>
    </source>
</evidence>
<organism evidence="10 11">
    <name type="scientific">Frateuria terrea</name>
    <dbReference type="NCBI Taxonomy" id="529704"/>
    <lineage>
        <taxon>Bacteria</taxon>
        <taxon>Pseudomonadati</taxon>
        <taxon>Pseudomonadota</taxon>
        <taxon>Gammaproteobacteria</taxon>
        <taxon>Lysobacterales</taxon>
        <taxon>Rhodanobacteraceae</taxon>
        <taxon>Frateuria</taxon>
    </lineage>
</organism>
<evidence type="ECO:0000313" key="11">
    <source>
        <dbReference type="Proteomes" id="UP000199420"/>
    </source>
</evidence>
<gene>
    <name evidence="7" type="primary">pyrB</name>
    <name evidence="10" type="ORF">SAMN04487997_2907</name>
</gene>
<evidence type="ECO:0000259" key="8">
    <source>
        <dbReference type="Pfam" id="PF00185"/>
    </source>
</evidence>
<evidence type="ECO:0000313" key="10">
    <source>
        <dbReference type="EMBL" id="SEJ30195.1"/>
    </source>
</evidence>
<dbReference type="GO" id="GO:0016597">
    <property type="term" value="F:amino acid binding"/>
    <property type="evidence" value="ECO:0007669"/>
    <property type="project" value="InterPro"/>
</dbReference>
<dbReference type="NCBIfam" id="TIGR00670">
    <property type="entry name" value="asp_carb_tr"/>
    <property type="match status" value="1"/>
</dbReference>
<feature type="domain" description="Aspartate/ornithine carbamoyltransferase Asp/Orn-binding" evidence="8">
    <location>
        <begin position="170"/>
        <end position="314"/>
    </location>
</feature>
<dbReference type="PANTHER" id="PTHR45753:SF6">
    <property type="entry name" value="ASPARTATE CARBAMOYLTRANSFERASE"/>
    <property type="match status" value="1"/>
</dbReference>
<keyword evidence="3 7" id="KW-0808">Transferase</keyword>
<reference evidence="10 11" key="1">
    <citation type="submission" date="2016-10" db="EMBL/GenBank/DDBJ databases">
        <authorList>
            <person name="de Groot N.N."/>
        </authorList>
    </citation>
    <scope>NUCLEOTIDE SEQUENCE [LARGE SCALE GENOMIC DNA]</scope>
    <source>
        <strain evidence="10 11">DSM 26515</strain>
    </source>
</reference>
<name>A0A1H6Y066_9GAMM</name>
<evidence type="ECO:0000256" key="5">
    <source>
        <dbReference type="ARBA" id="ARBA00043884"/>
    </source>
</evidence>
<comment type="pathway">
    <text evidence="1 7">Pyrimidine metabolism; UMP biosynthesis via de novo pathway; (S)-dihydroorotate from bicarbonate: step 2/3.</text>
</comment>
<feature type="domain" description="Aspartate/ornithine carbamoyltransferase carbamoyl-P binding" evidence="9">
    <location>
        <begin position="18"/>
        <end position="163"/>
    </location>
</feature>
<dbReference type="AlphaFoldDB" id="A0A1H6Y066"/>
<dbReference type="UniPathway" id="UPA00070">
    <property type="reaction ID" value="UER00116"/>
</dbReference>
<dbReference type="InterPro" id="IPR006130">
    <property type="entry name" value="Asp/Orn_carbamoylTrfase"/>
</dbReference>
<dbReference type="GO" id="GO:0005829">
    <property type="term" value="C:cytosol"/>
    <property type="evidence" value="ECO:0007669"/>
    <property type="project" value="TreeGrafter"/>
</dbReference>
<dbReference type="NCBIfam" id="NF002032">
    <property type="entry name" value="PRK00856.1"/>
    <property type="match status" value="1"/>
</dbReference>
<dbReference type="EC" id="2.1.3.2" evidence="7"/>
<dbReference type="GO" id="GO:0004070">
    <property type="term" value="F:aspartate carbamoyltransferase activity"/>
    <property type="evidence" value="ECO:0007669"/>
    <property type="project" value="UniProtKB-UniRule"/>
</dbReference>
<dbReference type="PRINTS" id="PR00100">
    <property type="entry name" value="AOTCASE"/>
</dbReference>
<dbReference type="GO" id="GO:0044205">
    <property type="term" value="P:'de novo' UMP biosynthetic process"/>
    <property type="evidence" value="ECO:0007669"/>
    <property type="project" value="UniProtKB-UniRule"/>
</dbReference>
<dbReference type="PRINTS" id="PR00101">
    <property type="entry name" value="ATCASE"/>
</dbReference>